<evidence type="ECO:0000313" key="1">
    <source>
        <dbReference type="EMBL" id="GAA2639860.1"/>
    </source>
</evidence>
<comment type="caution">
    <text evidence="1">The sequence shown here is derived from an EMBL/GenBank/DDBJ whole genome shotgun (WGS) entry which is preliminary data.</text>
</comment>
<protein>
    <submittedName>
        <fullName evidence="1">Uncharacterized protein</fullName>
    </submittedName>
</protein>
<dbReference type="Proteomes" id="UP001500151">
    <property type="component" value="Unassembled WGS sequence"/>
</dbReference>
<name>A0ABN3R012_9ACTN</name>
<organism evidence="1 2">
    <name type="scientific">Streptomyces vastus</name>
    <dbReference type="NCBI Taxonomy" id="285451"/>
    <lineage>
        <taxon>Bacteria</taxon>
        <taxon>Bacillati</taxon>
        <taxon>Actinomycetota</taxon>
        <taxon>Actinomycetes</taxon>
        <taxon>Kitasatosporales</taxon>
        <taxon>Streptomycetaceae</taxon>
        <taxon>Streptomyces</taxon>
    </lineage>
</organism>
<dbReference type="EMBL" id="BAAASJ010000039">
    <property type="protein sequence ID" value="GAA2639860.1"/>
    <property type="molecule type" value="Genomic_DNA"/>
</dbReference>
<reference evidence="1 2" key="1">
    <citation type="journal article" date="2019" name="Int. J. Syst. Evol. Microbiol.">
        <title>The Global Catalogue of Microorganisms (GCM) 10K type strain sequencing project: providing services to taxonomists for standard genome sequencing and annotation.</title>
        <authorList>
            <consortium name="The Broad Institute Genomics Platform"/>
            <consortium name="The Broad Institute Genome Sequencing Center for Infectious Disease"/>
            <person name="Wu L."/>
            <person name="Ma J."/>
        </authorList>
    </citation>
    <scope>NUCLEOTIDE SEQUENCE [LARGE SCALE GENOMIC DNA]</scope>
    <source>
        <strain evidence="1 2">JCM 4524</strain>
    </source>
</reference>
<proteinExistence type="predicted"/>
<evidence type="ECO:0000313" key="2">
    <source>
        <dbReference type="Proteomes" id="UP001500151"/>
    </source>
</evidence>
<dbReference type="RefSeq" id="WP_344391632.1">
    <property type="nucleotide sequence ID" value="NZ_BAAASJ010000039.1"/>
</dbReference>
<gene>
    <name evidence="1" type="ORF">GCM10010307_39500</name>
</gene>
<sequence length="92" mass="9705">MCFAKSQAVALAARLTALTGHQAYAEEFADRIRVSITLPARLTDVCRRSLLAALADADRYGHDVTAHGATVWAEVDGGGAAQKSNTSSSKRS</sequence>
<keyword evidence="2" id="KW-1185">Reference proteome</keyword>
<accession>A0ABN3R012</accession>